<evidence type="ECO:0000313" key="1">
    <source>
        <dbReference type="EMBL" id="SVE55705.1"/>
    </source>
</evidence>
<proteinExistence type="predicted"/>
<protein>
    <submittedName>
        <fullName evidence="1">Uncharacterized protein</fullName>
    </submittedName>
</protein>
<feature type="non-terminal residue" evidence="1">
    <location>
        <position position="50"/>
    </location>
</feature>
<accession>A0A383EHC7</accession>
<organism evidence="1">
    <name type="scientific">marine metagenome</name>
    <dbReference type="NCBI Taxonomy" id="408172"/>
    <lineage>
        <taxon>unclassified sequences</taxon>
        <taxon>metagenomes</taxon>
        <taxon>ecological metagenomes</taxon>
    </lineage>
</organism>
<dbReference type="EMBL" id="UINC01225574">
    <property type="protein sequence ID" value="SVE55705.1"/>
    <property type="molecule type" value="Genomic_DNA"/>
</dbReference>
<reference evidence="1" key="1">
    <citation type="submission" date="2018-05" db="EMBL/GenBank/DDBJ databases">
        <authorList>
            <person name="Lanie J.A."/>
            <person name="Ng W.-L."/>
            <person name="Kazmierczak K.M."/>
            <person name="Andrzejewski T.M."/>
            <person name="Davidsen T.M."/>
            <person name="Wayne K.J."/>
            <person name="Tettelin H."/>
            <person name="Glass J.I."/>
            <person name="Rusch D."/>
            <person name="Podicherti R."/>
            <person name="Tsui H.-C.T."/>
            <person name="Winkler M.E."/>
        </authorList>
    </citation>
    <scope>NUCLEOTIDE SEQUENCE</scope>
</reference>
<dbReference type="AlphaFoldDB" id="A0A383EHC7"/>
<sequence>MAIATDKSVESVPVSTVSRKKGWADLDLTLKKHPIQKDIIPLKDDKAIRN</sequence>
<gene>
    <name evidence="1" type="ORF">METZ01_LOCUS508559</name>
</gene>
<name>A0A383EHC7_9ZZZZ</name>